<feature type="domain" description="Peptidase S9 prolyl oligopeptidase catalytic" evidence="3">
    <location>
        <begin position="526"/>
        <end position="742"/>
    </location>
</feature>
<dbReference type="GO" id="GO:0006508">
    <property type="term" value="P:proteolysis"/>
    <property type="evidence" value="ECO:0007669"/>
    <property type="project" value="InterPro"/>
</dbReference>
<feature type="signal peptide" evidence="2">
    <location>
        <begin position="1"/>
        <end position="21"/>
    </location>
</feature>
<dbReference type="EMBL" id="GL883080">
    <property type="protein sequence ID" value="EGF89604.1"/>
    <property type="molecule type" value="Genomic_DNA"/>
</dbReference>
<evidence type="ECO:0000256" key="1">
    <source>
        <dbReference type="ARBA" id="ARBA00022801"/>
    </source>
</evidence>
<keyword evidence="5" id="KW-1185">Reference proteome</keyword>
<dbReference type="PANTHER" id="PTHR42776">
    <property type="entry name" value="SERINE PEPTIDASE S9 FAMILY MEMBER"/>
    <property type="match status" value="1"/>
</dbReference>
<keyword evidence="1" id="KW-0378">Hydrolase</keyword>
<dbReference type="SUPFAM" id="SSF50960">
    <property type="entry name" value="TolB, C-terminal domain"/>
    <property type="match status" value="1"/>
</dbReference>
<dbReference type="HOGENOM" id="CLU_008615_3_1_5"/>
<gene>
    <name evidence="4" type="ORF">ABI_40210</name>
</gene>
<evidence type="ECO:0000259" key="3">
    <source>
        <dbReference type="Pfam" id="PF00326"/>
    </source>
</evidence>
<dbReference type="AlphaFoldDB" id="F4QS84"/>
<accession>F4QS84</accession>
<dbReference type="InterPro" id="IPR029058">
    <property type="entry name" value="AB_hydrolase_fold"/>
</dbReference>
<reference evidence="5" key="1">
    <citation type="submission" date="2011-03" db="EMBL/GenBank/DDBJ databases">
        <title>Draft genome sequence of Brevundimonas diminuta.</title>
        <authorList>
            <person name="Brown P.J.B."/>
            <person name="Buechlein A."/>
            <person name="Hemmerich C."/>
            <person name="Brun Y.V."/>
        </authorList>
    </citation>
    <scope>NUCLEOTIDE SEQUENCE [LARGE SCALE GENOMIC DNA]</scope>
    <source>
        <strain evidence="5">C19</strain>
    </source>
</reference>
<dbReference type="Proteomes" id="UP000006512">
    <property type="component" value="Unassembled WGS sequence"/>
</dbReference>
<evidence type="ECO:0000256" key="2">
    <source>
        <dbReference type="SAM" id="SignalP"/>
    </source>
</evidence>
<protein>
    <submittedName>
        <fullName evidence="4">Prolyl oligopeptidase family protein</fullName>
    </submittedName>
</protein>
<keyword evidence="2" id="KW-0732">Signal</keyword>
<proteinExistence type="predicted"/>
<dbReference type="STRING" id="715226.ABI_40210"/>
<evidence type="ECO:0000313" key="5">
    <source>
        <dbReference type="Proteomes" id="UP000006512"/>
    </source>
</evidence>
<dbReference type="SUPFAM" id="SSF53474">
    <property type="entry name" value="alpha/beta-Hydrolases"/>
    <property type="match status" value="1"/>
</dbReference>
<dbReference type="RefSeq" id="WP_006274799.1">
    <property type="nucleotide sequence ID" value="NZ_GL883080.1"/>
</dbReference>
<name>F4QS84_9CAUL</name>
<dbReference type="eggNOG" id="COG1506">
    <property type="taxonomic scope" value="Bacteria"/>
</dbReference>
<dbReference type="GO" id="GO:0004252">
    <property type="term" value="F:serine-type endopeptidase activity"/>
    <property type="evidence" value="ECO:0007669"/>
    <property type="project" value="TreeGrafter"/>
</dbReference>
<evidence type="ECO:0000313" key="4">
    <source>
        <dbReference type="EMBL" id="EGF89604.1"/>
    </source>
</evidence>
<sequence>MSKLLVTLPVVLFLASPLAMAQSTSQGATEVIIKGVLRPKPAENIPPPPLELFVQTPRVEHIALSADGSRFAFVTRKGGLRLLTTYNVNDASDRSIRLSEDPLSAIAWLDNDHIMLSDTQTGIRGTCPAGAVHTLKTAQAVSDYSYIIVEPISDRLGMDNGAAGRAANLGKIIALTPPACADYGVRSQDAASIVDLRNSTSISLGDKMVGDYNHLPLGLPKPVMIDGKMQLAGGFLELRDKSIAGQVAQRVYLWRVDPDTGLGRMIDDGGGDLDRLGRYVDDWLVDSAGQPLARAHYSYLDTTFRIEMKKDGRWKPVLTRKIESKQGTVAPLLVGLGRDGVSLLILDMVHSPDGSRRFHYYELSADGKLSEALDSGDATRDRPIFHPETGALAGLEHDGERTTYTFFDPDLAEYYRLAIEAAPGKAVRVAAMARDPHQMILFAQGSDDTGAWHYFDFVAGKRVDIGQQYPSVPPEWVASQRPVRYKAADGLEIGGLLTLPSQGEATKRALIVLPHDGPLAHDARGFNWLAQVLASRGYLVLQPNYRGSDGYGLPLTEAGYGQWSGRMLSDMDDGVRYLTQQGIIDPKRVCIIGQGYGGYAALRGADGDGPYRCAVAINGISDPGDYAANMKKYAPADDMAGLMADAKQSRAFRTDPASPELLGRYFGNATPSSIMATSIQVPTLLVHGERDKVVPPDQSRTLRDGGQKTGQAISYVELPDCDHDLSTEGCRLGAAQAVVDFLALNNPAK</sequence>
<feature type="chain" id="PRO_5003320404" evidence="2">
    <location>
        <begin position="22"/>
        <end position="749"/>
    </location>
</feature>
<dbReference type="PANTHER" id="PTHR42776:SF27">
    <property type="entry name" value="DIPEPTIDYL PEPTIDASE FAMILY MEMBER 6"/>
    <property type="match status" value="1"/>
</dbReference>
<organism evidence="4 5">
    <name type="scientific">Asticcacaulis biprosthecium C19</name>
    <dbReference type="NCBI Taxonomy" id="715226"/>
    <lineage>
        <taxon>Bacteria</taxon>
        <taxon>Pseudomonadati</taxon>
        <taxon>Pseudomonadota</taxon>
        <taxon>Alphaproteobacteria</taxon>
        <taxon>Caulobacterales</taxon>
        <taxon>Caulobacteraceae</taxon>
        <taxon>Asticcacaulis</taxon>
    </lineage>
</organism>
<dbReference type="OrthoDB" id="128799at2"/>
<dbReference type="Pfam" id="PF00326">
    <property type="entry name" value="Peptidase_S9"/>
    <property type="match status" value="1"/>
</dbReference>
<dbReference type="InterPro" id="IPR001375">
    <property type="entry name" value="Peptidase_S9_cat"/>
</dbReference>
<dbReference type="Gene3D" id="3.40.50.1820">
    <property type="entry name" value="alpha/beta hydrolase"/>
    <property type="match status" value="1"/>
</dbReference>